<accession>A0AAW2HQN3</accession>
<dbReference type="Pfam" id="PF00004">
    <property type="entry name" value="AAA"/>
    <property type="match status" value="2"/>
</dbReference>
<reference evidence="4" key="1">
    <citation type="journal article" date="2024" name="Gigascience">
        <title>Chromosome-level genome of the poultry shaft louse Menopon gallinae provides insight into the host-switching and adaptive evolution of parasitic lice.</title>
        <authorList>
            <person name="Xu Y."/>
            <person name="Ma L."/>
            <person name="Liu S."/>
            <person name="Liang Y."/>
            <person name="Liu Q."/>
            <person name="He Z."/>
            <person name="Tian L."/>
            <person name="Duan Y."/>
            <person name="Cai W."/>
            <person name="Li H."/>
            <person name="Song F."/>
        </authorList>
    </citation>
    <scope>NUCLEOTIDE SEQUENCE</scope>
    <source>
        <strain evidence="4">Cailab_2023a</strain>
    </source>
</reference>
<keyword evidence="1" id="KW-0547">Nucleotide-binding</keyword>
<keyword evidence="2" id="KW-0067">ATP-binding</keyword>
<feature type="domain" description="AAA+ ATPase" evidence="3">
    <location>
        <begin position="499"/>
        <end position="661"/>
    </location>
</feature>
<dbReference type="Gene3D" id="3.40.50.300">
    <property type="entry name" value="P-loop containing nucleotide triphosphate hydrolases"/>
    <property type="match status" value="2"/>
</dbReference>
<evidence type="ECO:0000313" key="4">
    <source>
        <dbReference type="EMBL" id="KAL0272184.1"/>
    </source>
</evidence>
<comment type="caution">
    <text evidence="4">The sequence shown here is derived from an EMBL/GenBank/DDBJ whole genome shotgun (WGS) entry which is preliminary data.</text>
</comment>
<dbReference type="Gene3D" id="1.10.8.60">
    <property type="match status" value="2"/>
</dbReference>
<dbReference type="InterPro" id="IPR003960">
    <property type="entry name" value="ATPase_AAA_CS"/>
</dbReference>
<dbReference type="GO" id="GO:0034098">
    <property type="term" value="C:VCP-NPL4-UFD1 AAA ATPase complex"/>
    <property type="evidence" value="ECO:0007669"/>
    <property type="project" value="TreeGrafter"/>
</dbReference>
<dbReference type="FunFam" id="3.40.50.300:FF:001921">
    <property type="entry name" value="AAA ATPase domain-containing protein"/>
    <property type="match status" value="1"/>
</dbReference>
<dbReference type="InterPro" id="IPR003593">
    <property type="entry name" value="AAA+_ATPase"/>
</dbReference>
<organism evidence="4">
    <name type="scientific">Menopon gallinae</name>
    <name type="common">poultry shaft louse</name>
    <dbReference type="NCBI Taxonomy" id="328185"/>
    <lineage>
        <taxon>Eukaryota</taxon>
        <taxon>Metazoa</taxon>
        <taxon>Ecdysozoa</taxon>
        <taxon>Arthropoda</taxon>
        <taxon>Hexapoda</taxon>
        <taxon>Insecta</taxon>
        <taxon>Pterygota</taxon>
        <taxon>Neoptera</taxon>
        <taxon>Paraneoptera</taxon>
        <taxon>Psocodea</taxon>
        <taxon>Troctomorpha</taxon>
        <taxon>Phthiraptera</taxon>
        <taxon>Amblycera</taxon>
        <taxon>Menoponidae</taxon>
        <taxon>Menopon</taxon>
    </lineage>
</organism>
<dbReference type="GO" id="GO:0051228">
    <property type="term" value="P:mitotic spindle disassembly"/>
    <property type="evidence" value="ECO:0007669"/>
    <property type="project" value="TreeGrafter"/>
</dbReference>
<dbReference type="GO" id="GO:0097352">
    <property type="term" value="P:autophagosome maturation"/>
    <property type="evidence" value="ECO:0007669"/>
    <property type="project" value="TreeGrafter"/>
</dbReference>
<dbReference type="Pfam" id="PF17862">
    <property type="entry name" value="AAA_lid_3"/>
    <property type="match status" value="1"/>
</dbReference>
<dbReference type="InterPro" id="IPR003959">
    <property type="entry name" value="ATPase_AAA_core"/>
</dbReference>
<dbReference type="PROSITE" id="PS00674">
    <property type="entry name" value="AAA"/>
    <property type="match status" value="1"/>
</dbReference>
<name>A0AAW2HQN3_9NEOP</name>
<evidence type="ECO:0000259" key="3">
    <source>
        <dbReference type="SMART" id="SM00382"/>
    </source>
</evidence>
<dbReference type="GO" id="GO:0005524">
    <property type="term" value="F:ATP binding"/>
    <property type="evidence" value="ECO:0007669"/>
    <property type="project" value="UniProtKB-KW"/>
</dbReference>
<evidence type="ECO:0000256" key="1">
    <source>
        <dbReference type="ARBA" id="ARBA00022741"/>
    </source>
</evidence>
<dbReference type="SUPFAM" id="SSF52540">
    <property type="entry name" value="P-loop containing nucleoside triphosphate hydrolases"/>
    <property type="match status" value="2"/>
</dbReference>
<feature type="domain" description="AAA+ ATPase" evidence="3">
    <location>
        <begin position="231"/>
        <end position="370"/>
    </location>
</feature>
<protein>
    <recommendedName>
        <fullName evidence="3">AAA+ ATPase domain-containing protein</fullName>
    </recommendedName>
</protein>
<dbReference type="SMART" id="SM00382">
    <property type="entry name" value="AAA"/>
    <property type="match status" value="2"/>
</dbReference>
<dbReference type="GO" id="GO:0016887">
    <property type="term" value="F:ATP hydrolysis activity"/>
    <property type="evidence" value="ECO:0007669"/>
    <property type="project" value="InterPro"/>
</dbReference>
<dbReference type="FunFam" id="1.10.8.60:FF:000038">
    <property type="entry name" value="spermatogenesis-associated protein 5-like protein 1"/>
    <property type="match status" value="1"/>
</dbReference>
<evidence type="ECO:0000256" key="2">
    <source>
        <dbReference type="ARBA" id="ARBA00022840"/>
    </source>
</evidence>
<dbReference type="EMBL" id="JARGDH010000003">
    <property type="protein sequence ID" value="KAL0272184.1"/>
    <property type="molecule type" value="Genomic_DNA"/>
</dbReference>
<dbReference type="GO" id="GO:0031593">
    <property type="term" value="F:polyubiquitin modification-dependent protein binding"/>
    <property type="evidence" value="ECO:0007669"/>
    <property type="project" value="TreeGrafter"/>
</dbReference>
<dbReference type="GO" id="GO:0030970">
    <property type="term" value="P:retrograde protein transport, ER to cytosol"/>
    <property type="evidence" value="ECO:0007669"/>
    <property type="project" value="TreeGrafter"/>
</dbReference>
<dbReference type="PANTHER" id="PTHR23077">
    <property type="entry name" value="AAA-FAMILY ATPASE"/>
    <property type="match status" value="1"/>
</dbReference>
<gene>
    <name evidence="4" type="ORF">PYX00_005261</name>
</gene>
<dbReference type="GO" id="GO:0005829">
    <property type="term" value="C:cytosol"/>
    <property type="evidence" value="ECO:0007669"/>
    <property type="project" value="TreeGrafter"/>
</dbReference>
<proteinExistence type="predicted"/>
<dbReference type="GO" id="GO:0005634">
    <property type="term" value="C:nucleus"/>
    <property type="evidence" value="ECO:0007669"/>
    <property type="project" value="TreeGrafter"/>
</dbReference>
<dbReference type="PANTHER" id="PTHR23077:SF194">
    <property type="entry name" value="ATPASE FAMILY GENE 2 PROTEIN HOMOLOG B"/>
    <property type="match status" value="1"/>
</dbReference>
<dbReference type="AlphaFoldDB" id="A0AAW2HQN3"/>
<dbReference type="InterPro" id="IPR027417">
    <property type="entry name" value="P-loop_NTPase"/>
</dbReference>
<sequence length="755" mass="84757">MRSVILPKNVLNIQKCLIPDCDFLQKNYGKYYTVRIPGTSYAVIVKLGLCDPVNIKDYCFIDSSVIIFQTLKRDRLTYLKDVDFQNFRVLPAVSCASTLNIQIVFSDVSYLKRANQGDRLLYFVRELLKLYVFSRGSVIFLDNLSKQQSNGIYCINIININGESYEKYISIYTCAEQTLITLGECMSRNKYETYYSSSDKVKIGGLSKFYDILKEIIEFSKRNQVAQGVKICNKILLTGPSGCGKTSLVHNVVRDCRAVLVEILLPEICSPMAGENEKILQMLFDRAKAHSNNGENCVILIEDIDVLCGKKKSGTSNLIRVVNKLISLLEDVDNHLGIVVIGIASNLDDVDPQLRRAKRFDDELEIMTPTEEEKEEIISNILDYFKVKCPLEVIRKFVLWTPGFVGADLYLAIQESILFYQKLKGNLKEFDIETLENIFKKVLSNVTPTSLKGSPGLQVKKAMDFSTIGGLDEIKKILDFSVKKQLLNPQVFISLGIPLTKGILLYGPPGCAKTTLVRALAKESNMTFLAVSSADLYSPYVGDPEKKILELFSQARIGAPAIIFIDEIDGLVGSKSGDRTRGFQERVLSTLLVEMDGIGVKTVTQRNSALQLLGSDPGKEISNSDRSGIIVIGATNRPERLDDALKRPGRFDKIIYVPPPDENERLNILKKLTETMPLSNTVDLERIARVTKYYSGADLKNLCYESALLALTDSEMKATSLDQTHFEDVLRRSHASLNQEIINYYHNFRKNMPLG</sequence>
<dbReference type="InterPro" id="IPR050168">
    <property type="entry name" value="AAA_ATPase_domain"/>
</dbReference>
<dbReference type="InterPro" id="IPR041569">
    <property type="entry name" value="AAA_lid_3"/>
</dbReference>